<dbReference type="InterPro" id="IPR011047">
    <property type="entry name" value="Quinoprotein_ADH-like_sf"/>
</dbReference>
<dbReference type="InterPro" id="IPR015943">
    <property type="entry name" value="WD40/YVTN_repeat-like_dom_sf"/>
</dbReference>
<dbReference type="InterPro" id="IPR017687">
    <property type="entry name" value="BamB"/>
</dbReference>
<dbReference type="KEGG" id="rbu:PG1C_11940"/>
<dbReference type="Pfam" id="PF13360">
    <property type="entry name" value="PQQ_2"/>
    <property type="match status" value="1"/>
</dbReference>
<dbReference type="PANTHER" id="PTHR34512:SF30">
    <property type="entry name" value="OUTER MEMBRANE PROTEIN ASSEMBLY FACTOR BAMB"/>
    <property type="match status" value="1"/>
</dbReference>
<dbReference type="GO" id="GO:0051205">
    <property type="term" value="P:protein insertion into membrane"/>
    <property type="evidence" value="ECO:0007669"/>
    <property type="project" value="UniProtKB-UniRule"/>
</dbReference>
<feature type="domain" description="Pyrrolo-quinoline quinone repeat" evidence="5">
    <location>
        <begin position="73"/>
        <end position="300"/>
    </location>
</feature>
<gene>
    <name evidence="4" type="primary">bamB</name>
    <name evidence="6" type="ORF">PG1C_11940</name>
</gene>
<accession>A0A0C5J3W7</accession>
<organism evidence="6 7">
    <name type="scientific">Rugosibacter aromaticivorans</name>
    <dbReference type="NCBI Taxonomy" id="1565605"/>
    <lineage>
        <taxon>Bacteria</taxon>
        <taxon>Pseudomonadati</taxon>
        <taxon>Pseudomonadota</taxon>
        <taxon>Betaproteobacteria</taxon>
        <taxon>Nitrosomonadales</taxon>
        <taxon>Sterolibacteriaceae</taxon>
        <taxon>Rugosibacter</taxon>
    </lineage>
</organism>
<comment type="function">
    <text evidence="4">Part of the outer membrane protein assembly complex, which is involved in assembly and insertion of beta-barrel proteins into the outer membrane.</text>
</comment>
<dbReference type="Gene3D" id="2.130.10.10">
    <property type="entry name" value="YVTN repeat-like/Quinoprotein amine dehydrogenase"/>
    <property type="match status" value="1"/>
</dbReference>
<dbReference type="InterPro" id="IPR018391">
    <property type="entry name" value="PQQ_b-propeller_rpt"/>
</dbReference>
<proteinExistence type="inferred from homology"/>
<evidence type="ECO:0000256" key="4">
    <source>
        <dbReference type="HAMAP-Rule" id="MF_00923"/>
    </source>
</evidence>
<dbReference type="NCBIfam" id="TIGR03300">
    <property type="entry name" value="assembly_YfgL"/>
    <property type="match status" value="1"/>
</dbReference>
<sequence length="376" mass="38958">MVLSATLLLSGCVSLDSLNPFSSSAPKIKVNELPALDSKTELRSLWQASIGNAGSYSLAPAVVAGSVYAAAADGSLARFDEGRQVWRVATGRTISGGVGTDGKIVVVGTAKGEVLAFDAASGHESWKARVSSEVLAPPSLADGLVIVRSGDSRVAGLEAADGKRRWMYQRNVPALLLRSYASALNTGKLTYVGFPGGKLVALANSNGAAVWEATVATPKGATELERITDVMSAPVMEGNAVCAVAYQGRVACFDASSGNNLWSRDMSSIAGLDMDGKQLYVTDAKGVVHALDKESGASVWMLDKLVTRSPTRPLALGEIVVVADSQGLVHALRSDNGSFVGRAKTDGSAIRTDPVRSATGFVVQTVNGSVYGMAAH</sequence>
<keyword evidence="7" id="KW-1185">Reference proteome</keyword>
<dbReference type="HAMAP" id="MF_00923">
    <property type="entry name" value="OM_assembly_BamB"/>
    <property type="match status" value="1"/>
</dbReference>
<evidence type="ECO:0000313" key="7">
    <source>
        <dbReference type="Proteomes" id="UP000061603"/>
    </source>
</evidence>
<keyword evidence="1 4" id="KW-0732">Signal</keyword>
<protein>
    <recommendedName>
        <fullName evidence="4">Outer membrane protein assembly factor BamB</fullName>
    </recommendedName>
</protein>
<evidence type="ECO:0000313" key="6">
    <source>
        <dbReference type="EMBL" id="AJP49642.1"/>
    </source>
</evidence>
<dbReference type="PATRIC" id="fig|1565605.3.peg.2538"/>
<dbReference type="SUPFAM" id="SSF50998">
    <property type="entry name" value="Quinoprotein alcohol dehydrogenase-like"/>
    <property type="match status" value="1"/>
</dbReference>
<evidence type="ECO:0000256" key="3">
    <source>
        <dbReference type="ARBA" id="ARBA00023237"/>
    </source>
</evidence>
<dbReference type="GO" id="GO:0043165">
    <property type="term" value="P:Gram-negative-bacterium-type cell outer membrane assembly"/>
    <property type="evidence" value="ECO:0007669"/>
    <property type="project" value="UniProtKB-UniRule"/>
</dbReference>
<comment type="subcellular location">
    <subcellularLocation>
        <location evidence="4">Cell outer membrane</location>
    </subcellularLocation>
</comment>
<comment type="subunit">
    <text evidence="4">Part of the Bam complex.</text>
</comment>
<evidence type="ECO:0000259" key="5">
    <source>
        <dbReference type="Pfam" id="PF13360"/>
    </source>
</evidence>
<keyword evidence="3 4" id="KW-0998">Cell outer membrane</keyword>
<dbReference type="HOGENOM" id="CLU_027480_0_1_4"/>
<dbReference type="STRING" id="1565605.PG1C_11940"/>
<dbReference type="SMART" id="SM00564">
    <property type="entry name" value="PQQ"/>
    <property type="match status" value="7"/>
</dbReference>
<dbReference type="AlphaFoldDB" id="A0A0C5J3W7"/>
<name>A0A0C5J3W7_9PROT</name>
<evidence type="ECO:0000256" key="2">
    <source>
        <dbReference type="ARBA" id="ARBA00023136"/>
    </source>
</evidence>
<reference evidence="6 7" key="1">
    <citation type="journal article" date="2015" name="Genome Announc.">
        <title>Complete Genome Sequence of a Novel Bacterium within the Family Rhodocyclaceae That Degrades Polycyclic Aromatic Hydrocarbons.</title>
        <authorList>
            <person name="Singleton D.R."/>
            <person name="Dickey A.N."/>
            <person name="Scholl E.H."/>
            <person name="Wright F.A."/>
            <person name="Aitken M.D."/>
        </authorList>
    </citation>
    <scope>NUCLEOTIDE SEQUENCE [LARGE SCALE GENOMIC DNA]</scope>
    <source>
        <strain evidence="7">PG1-Ca6</strain>
    </source>
</reference>
<comment type="similarity">
    <text evidence="4">Belongs to the BamB family.</text>
</comment>
<dbReference type="GO" id="GO:0009279">
    <property type="term" value="C:cell outer membrane"/>
    <property type="evidence" value="ECO:0007669"/>
    <property type="project" value="UniProtKB-SubCell"/>
</dbReference>
<dbReference type="PANTHER" id="PTHR34512">
    <property type="entry name" value="CELL SURFACE PROTEIN"/>
    <property type="match status" value="1"/>
</dbReference>
<dbReference type="EMBL" id="CP010554">
    <property type="protein sequence ID" value="AJP49642.1"/>
    <property type="molecule type" value="Genomic_DNA"/>
</dbReference>
<dbReference type="InterPro" id="IPR002372">
    <property type="entry name" value="PQQ_rpt_dom"/>
</dbReference>
<keyword evidence="2 4" id="KW-0472">Membrane</keyword>
<evidence type="ECO:0000256" key="1">
    <source>
        <dbReference type="ARBA" id="ARBA00022729"/>
    </source>
</evidence>
<dbReference type="Proteomes" id="UP000061603">
    <property type="component" value="Chromosome"/>
</dbReference>